<dbReference type="RefSeq" id="WP_051350996.1">
    <property type="nucleotide sequence ID" value="NZ_FWWY01000001.1"/>
</dbReference>
<dbReference type="Gene3D" id="3.40.50.2300">
    <property type="match status" value="2"/>
</dbReference>
<keyword evidence="3 4" id="KW-0732">Signal</keyword>
<evidence type="ECO:0000313" key="7">
    <source>
        <dbReference type="Proteomes" id="UP000192660"/>
    </source>
</evidence>
<feature type="domain" description="Periplasmic binding protein" evidence="5">
    <location>
        <begin position="44"/>
        <end position="299"/>
    </location>
</feature>
<evidence type="ECO:0000256" key="3">
    <source>
        <dbReference type="ARBA" id="ARBA00022729"/>
    </source>
</evidence>
<dbReference type="STRING" id="28034.BFX07_09830"/>
<feature type="chain" id="PRO_5038370237" evidence="4">
    <location>
        <begin position="21"/>
        <end position="330"/>
    </location>
</feature>
<proteinExistence type="inferred from homology"/>
<dbReference type="GO" id="GO:0030313">
    <property type="term" value="C:cell envelope"/>
    <property type="evidence" value="ECO:0007669"/>
    <property type="project" value="UniProtKB-SubCell"/>
</dbReference>
<keyword evidence="7" id="KW-1185">Reference proteome</keyword>
<accession>A0A1W1WC75</accession>
<organism evidence="6 7">
    <name type="scientific">Sulfobacillus thermosulfidooxidans (strain DSM 9293 / VKM B-1269 / AT-1)</name>
    <dbReference type="NCBI Taxonomy" id="929705"/>
    <lineage>
        <taxon>Bacteria</taxon>
        <taxon>Bacillati</taxon>
        <taxon>Bacillota</taxon>
        <taxon>Clostridia</taxon>
        <taxon>Eubacteriales</taxon>
        <taxon>Clostridiales Family XVII. Incertae Sedis</taxon>
        <taxon>Sulfobacillus</taxon>
    </lineage>
</organism>
<dbReference type="EMBL" id="FWWY01000001">
    <property type="protein sequence ID" value="SMC03779.1"/>
    <property type="molecule type" value="Genomic_DNA"/>
</dbReference>
<dbReference type="Pfam" id="PF13407">
    <property type="entry name" value="Peripla_BP_4"/>
    <property type="match status" value="1"/>
</dbReference>
<protein>
    <submittedName>
        <fullName evidence="6">Monosaccharide ABC transporter substrate-binding protein, CUT2 family</fullName>
    </submittedName>
</protein>
<comment type="similarity">
    <text evidence="2">Belongs to the bacterial solute-binding protein 2 family.</text>
</comment>
<dbReference type="InterPro" id="IPR025997">
    <property type="entry name" value="SBP_2_dom"/>
</dbReference>
<reference evidence="7" key="1">
    <citation type="submission" date="2017-04" db="EMBL/GenBank/DDBJ databases">
        <authorList>
            <person name="Varghese N."/>
            <person name="Submissions S."/>
        </authorList>
    </citation>
    <scope>NUCLEOTIDE SEQUENCE [LARGE SCALE GENOMIC DNA]</scope>
    <source>
        <strain evidence="7">DSM 9293</strain>
    </source>
</reference>
<dbReference type="InterPro" id="IPR028082">
    <property type="entry name" value="Peripla_BP_I"/>
</dbReference>
<gene>
    <name evidence="6" type="ORF">SAMN00768000_1267</name>
</gene>
<evidence type="ECO:0000259" key="5">
    <source>
        <dbReference type="Pfam" id="PF13407"/>
    </source>
</evidence>
<dbReference type="SUPFAM" id="SSF53822">
    <property type="entry name" value="Periplasmic binding protein-like I"/>
    <property type="match status" value="1"/>
</dbReference>
<dbReference type="OrthoDB" id="9795981at2"/>
<evidence type="ECO:0000256" key="1">
    <source>
        <dbReference type="ARBA" id="ARBA00004196"/>
    </source>
</evidence>
<dbReference type="AlphaFoldDB" id="A0A1W1WC75"/>
<dbReference type="CDD" id="cd20007">
    <property type="entry name" value="PBP1_ABC_sugar_binding-like"/>
    <property type="match status" value="1"/>
</dbReference>
<dbReference type="PANTHER" id="PTHR46847:SF1">
    <property type="entry name" value="D-ALLOSE-BINDING PERIPLASMIC PROTEIN-RELATED"/>
    <property type="match status" value="1"/>
</dbReference>
<feature type="signal peptide" evidence="4">
    <location>
        <begin position="1"/>
        <end position="20"/>
    </location>
</feature>
<sequence length="330" mass="34605">MKKQVAVLALVGVVGAAALAGCGASANNSNASGSSSSTKPAITIGYVPGDSTDPFFISMEYGAQKEAKKLGVKLIWEGASQYSPSQQTPVVDSLVSRGVSALVVAPTDAKAMIPPIRNAVNSGIPVITADSTIDQTSLLTARVTSNNIQGGEAAAKILAKLIHYKGTVAVLSPAPGISTDAARVQGFEQQIKTYPGIKFVGIQYDQEQNTKAATLAQDLILRYPNLNGIFGTDDTSASGAAVGVRSAGKLGKVKIVGYDAEPQEIQDIQSGLISAVIAQKPMIEGELAVQYAVEAAEHKHNIPKFTELQNIIIDKNNLSQNQQWVYRTTP</sequence>
<evidence type="ECO:0000256" key="2">
    <source>
        <dbReference type="ARBA" id="ARBA00007639"/>
    </source>
</evidence>
<dbReference type="PROSITE" id="PS51257">
    <property type="entry name" value="PROKAR_LIPOPROTEIN"/>
    <property type="match status" value="1"/>
</dbReference>
<dbReference type="Proteomes" id="UP000192660">
    <property type="component" value="Unassembled WGS sequence"/>
</dbReference>
<evidence type="ECO:0000313" key="6">
    <source>
        <dbReference type="EMBL" id="SMC03779.1"/>
    </source>
</evidence>
<dbReference type="GO" id="GO:0030246">
    <property type="term" value="F:carbohydrate binding"/>
    <property type="evidence" value="ECO:0007669"/>
    <property type="project" value="UniProtKB-ARBA"/>
</dbReference>
<dbReference type="PANTHER" id="PTHR46847">
    <property type="entry name" value="D-ALLOSE-BINDING PERIPLASMIC PROTEIN-RELATED"/>
    <property type="match status" value="1"/>
</dbReference>
<name>A0A1W1WC75_SULTA</name>
<comment type="subcellular location">
    <subcellularLocation>
        <location evidence="1">Cell envelope</location>
    </subcellularLocation>
</comment>
<evidence type="ECO:0000256" key="4">
    <source>
        <dbReference type="SAM" id="SignalP"/>
    </source>
</evidence>